<evidence type="ECO:0000313" key="2">
    <source>
        <dbReference type="EMBL" id="MEF3367145.1"/>
    </source>
</evidence>
<organism evidence="2 3">
    <name type="scientific">Methylocystis borbori</name>
    <dbReference type="NCBI Taxonomy" id="3118750"/>
    <lineage>
        <taxon>Bacteria</taxon>
        <taxon>Pseudomonadati</taxon>
        <taxon>Pseudomonadota</taxon>
        <taxon>Alphaproteobacteria</taxon>
        <taxon>Hyphomicrobiales</taxon>
        <taxon>Methylocystaceae</taxon>
        <taxon>Methylocystis</taxon>
    </lineage>
</organism>
<sequence length="213" mass="23679">MATRTEGARALADLEAGKFSFQMVDAIREHVSRLEMELQRVTAELSRVSALHEGAANQMRQQEYTIFRLEAELRKLNARLYALLKANALTEIALSEAKRGAAMFVEYLPVARKHAEEGSKAALAYLAAIDFKGKLEELKAHPLTEKALAWLANFDPAAEWTKLKTHPLTQKALSELQPVLLKAQEYLPAAQKQVSALVDKATAYIDNLHKKAA</sequence>
<protein>
    <submittedName>
        <fullName evidence="2">Uncharacterized protein</fullName>
    </submittedName>
</protein>
<gene>
    <name evidence="2" type="ORF">V3H18_11430</name>
</gene>
<keyword evidence="3" id="KW-1185">Reference proteome</keyword>
<accession>A0ABU7XIX1</accession>
<evidence type="ECO:0000313" key="3">
    <source>
        <dbReference type="Proteomes" id="UP001350748"/>
    </source>
</evidence>
<dbReference type="Proteomes" id="UP001350748">
    <property type="component" value="Unassembled WGS sequence"/>
</dbReference>
<name>A0ABU7XIX1_9HYPH</name>
<dbReference type="RefSeq" id="WP_332082179.1">
    <property type="nucleotide sequence ID" value="NZ_JAZHYN010000033.1"/>
</dbReference>
<feature type="coiled-coil region" evidence="1">
    <location>
        <begin position="24"/>
        <end position="79"/>
    </location>
</feature>
<proteinExistence type="predicted"/>
<reference evidence="2 3" key="1">
    <citation type="submission" date="2024-02" db="EMBL/GenBank/DDBJ databases">
        <authorList>
            <person name="Grouzdev D."/>
        </authorList>
    </citation>
    <scope>NUCLEOTIDE SEQUENCE [LARGE SCALE GENOMIC DNA]</scope>
    <source>
        <strain evidence="2 3">9N</strain>
    </source>
</reference>
<keyword evidence="1" id="KW-0175">Coiled coil</keyword>
<comment type="caution">
    <text evidence="2">The sequence shown here is derived from an EMBL/GenBank/DDBJ whole genome shotgun (WGS) entry which is preliminary data.</text>
</comment>
<evidence type="ECO:0000256" key="1">
    <source>
        <dbReference type="SAM" id="Coils"/>
    </source>
</evidence>
<dbReference type="EMBL" id="JAZHYN010000033">
    <property type="protein sequence ID" value="MEF3367145.1"/>
    <property type="molecule type" value="Genomic_DNA"/>
</dbReference>